<accession>A0AAV7DIB5</accession>
<reference evidence="1" key="1">
    <citation type="thesis" date="2020" institute="ProQuest LLC" country="789 East Eisenhower Parkway, Ann Arbor, MI, USA">
        <title>Comparative Genomics and Chromosome Evolution.</title>
        <authorList>
            <person name="Mudd A.B."/>
        </authorList>
    </citation>
    <scope>NUCLEOTIDE SEQUENCE</scope>
    <source>
        <strain evidence="1">237g6f4</strain>
        <tissue evidence="1">Blood</tissue>
    </source>
</reference>
<proteinExistence type="predicted"/>
<gene>
    <name evidence="1" type="ORF">GDO81_002112</name>
</gene>
<evidence type="ECO:0000313" key="2">
    <source>
        <dbReference type="Proteomes" id="UP000824782"/>
    </source>
</evidence>
<protein>
    <submittedName>
        <fullName evidence="1">Uncharacterized protein</fullName>
    </submittedName>
</protein>
<organism evidence="1 2">
    <name type="scientific">Engystomops pustulosus</name>
    <name type="common">Tungara frog</name>
    <name type="synonym">Physalaemus pustulosus</name>
    <dbReference type="NCBI Taxonomy" id="76066"/>
    <lineage>
        <taxon>Eukaryota</taxon>
        <taxon>Metazoa</taxon>
        <taxon>Chordata</taxon>
        <taxon>Craniata</taxon>
        <taxon>Vertebrata</taxon>
        <taxon>Euteleostomi</taxon>
        <taxon>Amphibia</taxon>
        <taxon>Batrachia</taxon>
        <taxon>Anura</taxon>
        <taxon>Neobatrachia</taxon>
        <taxon>Hyloidea</taxon>
        <taxon>Leptodactylidae</taxon>
        <taxon>Leiuperinae</taxon>
        <taxon>Engystomops</taxon>
    </lineage>
</organism>
<comment type="caution">
    <text evidence="1">The sequence shown here is derived from an EMBL/GenBank/DDBJ whole genome shotgun (WGS) entry which is preliminary data.</text>
</comment>
<dbReference type="Proteomes" id="UP000824782">
    <property type="component" value="Unassembled WGS sequence"/>
</dbReference>
<dbReference type="AlphaFoldDB" id="A0AAV7DIB5"/>
<dbReference type="EMBL" id="WNYA01000001">
    <property type="protein sequence ID" value="KAG8596936.1"/>
    <property type="molecule type" value="Genomic_DNA"/>
</dbReference>
<name>A0AAV7DIB5_ENGPU</name>
<sequence>MMLGVFKKVHTLPEGAETAVRFVEKREGKKYVNNCVRLYKYVDMPSKGRLQPSVWKQILTTSRGELEDKGILEAAQAHYRVARALQVEGWSEVQGDDCSTKAEVLYGYVKLLDRDVKCGTKMATVPCAQPQPYNGGQPGLEGWTCRVCGLQNLEWAES</sequence>
<evidence type="ECO:0000313" key="1">
    <source>
        <dbReference type="EMBL" id="KAG8596936.1"/>
    </source>
</evidence>
<keyword evidence="2" id="KW-1185">Reference proteome</keyword>